<name>A0A7S2VV15_9CHLO</name>
<sequence>MFTVSSLGRDKYDPNNTSPWIRPAGVSTAVQESAKDALTWQERPQTPPEQKKYRQSTVHEPGIIVRHYGAAEDPLPEGPFGDKTKSQPGESVSDYLKGYPNTEIGRWALERSEDVYASSKKEPLGKGFVRGYKIPDGLGTERPFGVVIDAKAKDRGNQAGTIIFPTDLPPEEENEATHTMYVRSHAAYAPGEQRRRNYDWDKTGVNPEDHRFGAVDKDDYREGVRKALQPGLDQTAPQPAKVASKLHEDFKLSATDYLGKTRKLGTGERPQLPPDHAFGMPSLRRGPEPGVEKLLHGAYTPEQQQPDADLGKSLREGWRNIAPEGRTFGVPSIRTDIPLPKATSVSNTINYGNEPDALQLLRPPRSVERGIHEEHYMQLRPKDDVRELVKEADIEMDDATFDRVFEMAAQADGESQQCCLDTFFRARHHDLSRTIQVAVPF</sequence>
<reference evidence="3" key="1">
    <citation type="submission" date="2021-01" db="EMBL/GenBank/DDBJ databases">
        <authorList>
            <person name="Corre E."/>
            <person name="Pelletier E."/>
            <person name="Niang G."/>
            <person name="Scheremetjew M."/>
            <person name="Finn R."/>
            <person name="Kale V."/>
            <person name="Holt S."/>
            <person name="Cochrane G."/>
            <person name="Meng A."/>
            <person name="Brown T."/>
            <person name="Cohen L."/>
        </authorList>
    </citation>
    <scope>NUCLEOTIDE SEQUENCE</scope>
    <source>
        <strain evidence="3">SAG 11-48b</strain>
    </source>
</reference>
<dbReference type="Pfam" id="PF25325">
    <property type="entry name" value="EF-hand_EFHB_C"/>
    <property type="match status" value="1"/>
</dbReference>
<gene>
    <name evidence="3" type="ORF">CCHL1392_LOCUS204</name>
</gene>
<evidence type="ECO:0000313" key="3">
    <source>
        <dbReference type="EMBL" id="CAD9650954.1"/>
    </source>
</evidence>
<protein>
    <recommendedName>
        <fullName evidence="2">EFHB C-terminal EF-hand domain-containing protein</fullName>
    </recommendedName>
</protein>
<dbReference type="InterPro" id="IPR057428">
    <property type="entry name" value="EFHB_EF-hand_C"/>
</dbReference>
<organism evidence="3">
    <name type="scientific">Chlamydomonas chlamydogama</name>
    <dbReference type="NCBI Taxonomy" id="225041"/>
    <lineage>
        <taxon>Eukaryota</taxon>
        <taxon>Viridiplantae</taxon>
        <taxon>Chlorophyta</taxon>
        <taxon>core chlorophytes</taxon>
        <taxon>Chlorophyceae</taxon>
        <taxon>CS clade</taxon>
        <taxon>Chlamydomonadales</taxon>
        <taxon>Chlamydomonadaceae</taxon>
        <taxon>Chlamydomonas</taxon>
    </lineage>
</organism>
<feature type="region of interest" description="Disordered" evidence="1">
    <location>
        <begin position="71"/>
        <end position="97"/>
    </location>
</feature>
<feature type="domain" description="EFHB C-terminal EF-hand" evidence="2">
    <location>
        <begin position="359"/>
        <end position="427"/>
    </location>
</feature>
<evidence type="ECO:0000256" key="1">
    <source>
        <dbReference type="SAM" id="MobiDB-lite"/>
    </source>
</evidence>
<evidence type="ECO:0000259" key="2">
    <source>
        <dbReference type="Pfam" id="PF25325"/>
    </source>
</evidence>
<dbReference type="EMBL" id="HBHD01000398">
    <property type="protein sequence ID" value="CAD9650954.1"/>
    <property type="molecule type" value="Transcribed_RNA"/>
</dbReference>
<feature type="region of interest" description="Disordered" evidence="1">
    <location>
        <begin position="262"/>
        <end position="281"/>
    </location>
</feature>
<accession>A0A7S2VV15</accession>
<feature type="region of interest" description="Disordered" evidence="1">
    <location>
        <begin position="1"/>
        <end position="57"/>
    </location>
</feature>
<dbReference type="AlphaFoldDB" id="A0A7S2VV15"/>
<proteinExistence type="predicted"/>